<dbReference type="InterPro" id="IPR032466">
    <property type="entry name" value="Metal_Hydrolase"/>
</dbReference>
<dbReference type="PANTHER" id="PTHR43135:SF3">
    <property type="entry name" value="ALPHA-D-RIBOSE 1-METHYLPHOSPHONATE 5-TRIPHOSPHATE DIPHOSPHATASE"/>
    <property type="match status" value="1"/>
</dbReference>
<dbReference type="SUPFAM" id="SSF51556">
    <property type="entry name" value="Metallo-dependent hydrolases"/>
    <property type="match status" value="1"/>
</dbReference>
<organism evidence="2 3">
    <name type="scientific">Sungkyunkwania multivorans</name>
    <dbReference type="NCBI Taxonomy" id="1173618"/>
    <lineage>
        <taxon>Bacteria</taxon>
        <taxon>Pseudomonadati</taxon>
        <taxon>Bacteroidota</taxon>
        <taxon>Flavobacteriia</taxon>
        <taxon>Flavobacteriales</taxon>
        <taxon>Flavobacteriaceae</taxon>
        <taxon>Sungkyunkwania</taxon>
    </lineage>
</organism>
<reference evidence="3" key="1">
    <citation type="journal article" date="2019" name="Int. J. Syst. Evol. Microbiol.">
        <title>The Global Catalogue of Microorganisms (GCM) 10K type strain sequencing project: providing services to taxonomists for standard genome sequencing and annotation.</title>
        <authorList>
            <consortium name="The Broad Institute Genomics Platform"/>
            <consortium name="The Broad Institute Genome Sequencing Center for Infectious Disease"/>
            <person name="Wu L."/>
            <person name="Ma J."/>
        </authorList>
    </citation>
    <scope>NUCLEOTIDE SEQUENCE [LARGE SCALE GENOMIC DNA]</scope>
    <source>
        <strain evidence="3">CCUG 62952</strain>
    </source>
</reference>
<dbReference type="Gene3D" id="3.20.20.140">
    <property type="entry name" value="Metal-dependent hydrolases"/>
    <property type="match status" value="1"/>
</dbReference>
<evidence type="ECO:0000313" key="3">
    <source>
        <dbReference type="Proteomes" id="UP001596978"/>
    </source>
</evidence>
<dbReference type="InterPro" id="IPR006680">
    <property type="entry name" value="Amidohydro-rel"/>
</dbReference>
<comment type="caution">
    <text evidence="2">The sequence shown here is derived from an EMBL/GenBank/DDBJ whole genome shotgun (WGS) entry which is preliminary data.</text>
</comment>
<dbReference type="RefSeq" id="WP_386404124.1">
    <property type="nucleotide sequence ID" value="NZ_JBHTJH010000004.1"/>
</dbReference>
<dbReference type="InterPro" id="IPR011059">
    <property type="entry name" value="Metal-dep_hydrolase_composite"/>
</dbReference>
<gene>
    <name evidence="2" type="ORF">ACFQ1M_03830</name>
</gene>
<dbReference type="PANTHER" id="PTHR43135">
    <property type="entry name" value="ALPHA-D-RIBOSE 1-METHYLPHOSPHONATE 5-TRIPHOSPHATE DIPHOSPHATASE"/>
    <property type="match status" value="1"/>
</dbReference>
<keyword evidence="3" id="KW-1185">Reference proteome</keyword>
<feature type="domain" description="Amidohydrolase-related" evidence="1">
    <location>
        <begin position="321"/>
        <end position="411"/>
    </location>
</feature>
<name>A0ABW3CV02_9FLAO</name>
<dbReference type="EMBL" id="JBHTJH010000004">
    <property type="protein sequence ID" value="MFD0861325.1"/>
    <property type="molecule type" value="Genomic_DNA"/>
</dbReference>
<dbReference type="Pfam" id="PF01979">
    <property type="entry name" value="Amidohydro_1"/>
    <property type="match status" value="1"/>
</dbReference>
<dbReference type="Proteomes" id="UP001596978">
    <property type="component" value="Unassembled WGS sequence"/>
</dbReference>
<evidence type="ECO:0000259" key="1">
    <source>
        <dbReference type="Pfam" id="PF01979"/>
    </source>
</evidence>
<protein>
    <submittedName>
        <fullName evidence="2">Amidohydrolase family protein</fullName>
    </submittedName>
</protein>
<accession>A0ABW3CV02</accession>
<proteinExistence type="predicted"/>
<dbReference type="SUPFAM" id="SSF51338">
    <property type="entry name" value="Composite domain of metallo-dependent hydrolases"/>
    <property type="match status" value="1"/>
</dbReference>
<evidence type="ECO:0000313" key="2">
    <source>
        <dbReference type="EMBL" id="MFD0861325.1"/>
    </source>
</evidence>
<sequence>MKTIYRSFGILILLVGMITYGQQIPAKKQSESILIVGATAHIGNGEIIQDSAIGFVNGKITLVGRANDVNRNDFSKIIEASGKHVYPGFIATNASLGLAEIDAVRATRDFDEVGSLLPHIRSLIAYNAESKVVESMRPNGVLIAQIAPRGGTISGTSSIVQLDAWNWEDAAIKVDDGIHMNWPNVYQRGRWWLGEDPAFKPSKDYEKQVEEIATFFKNAKAYLKGGQEETNVQFQAVKGLFDGSQKLYIHADREKGIVDAVNWAKGEGLEDIVLVQGNEADKVSNLLKQHNIPVLIPRAHRLPWGEDDDVLGPYKLAKTLTDNGLMVAIEMEGQMERMNTRNLPFYAGTYAAYGLDKEKAVQMITLNAAKILGIDDRVGSLEAGKDATLFISEGDALDMRTNIIKNAFIQGREISLATHQTKLWKRYMNKYSNAE</sequence>
<dbReference type="InterPro" id="IPR051781">
    <property type="entry name" value="Metallo-dep_Hydrolase"/>
</dbReference>